<dbReference type="Proteomes" id="UP001314169">
    <property type="component" value="Chromosome 1"/>
</dbReference>
<feature type="compositionally biased region" description="Low complexity" evidence="1">
    <location>
        <begin position="114"/>
        <end position="125"/>
    </location>
</feature>
<evidence type="ECO:0000256" key="1">
    <source>
        <dbReference type="SAM" id="MobiDB-lite"/>
    </source>
</evidence>
<proteinExistence type="predicted"/>
<sequence>MVDASRGAGPPQPGTPAAPAGGWRRQPAPWRPQLASLSPRSPQLPGRKVRGGRGGERGKKKKRKRKRGGGLPRATGERLLPPPGCWAAGKLQPEQRRRCPQGCGEEEAALRWAAGAGAGVRSPGSGRRRHGPTGAQPTISRPAAGARSAPAAAAAAASGAGGPPPPPGGAEEPGAGPRGGGFLQTRSGPDGC</sequence>
<feature type="region of interest" description="Disordered" evidence="1">
    <location>
        <begin position="114"/>
        <end position="192"/>
    </location>
</feature>
<feature type="compositionally biased region" description="Low complexity" evidence="1">
    <location>
        <begin position="142"/>
        <end position="158"/>
    </location>
</feature>
<name>A0ABN9Z434_PIPNA</name>
<gene>
    <name evidence="2" type="ORF">MPIPNATIZW_LOCUS694</name>
</gene>
<feature type="region of interest" description="Disordered" evidence="1">
    <location>
        <begin position="1"/>
        <end position="98"/>
    </location>
</feature>
<reference evidence="2" key="1">
    <citation type="submission" date="2023-12" db="EMBL/GenBank/DDBJ databases">
        <authorList>
            <person name="Brown T."/>
        </authorList>
    </citation>
    <scope>NUCLEOTIDE SEQUENCE</scope>
</reference>
<dbReference type="EMBL" id="OY882858">
    <property type="protein sequence ID" value="CAK6432388.1"/>
    <property type="molecule type" value="Genomic_DNA"/>
</dbReference>
<accession>A0ABN9Z434</accession>
<protein>
    <submittedName>
        <fullName evidence="2">Uncharacterized protein</fullName>
    </submittedName>
</protein>
<keyword evidence="3" id="KW-1185">Reference proteome</keyword>
<feature type="compositionally biased region" description="Basic residues" evidence="1">
    <location>
        <begin position="58"/>
        <end position="68"/>
    </location>
</feature>
<evidence type="ECO:0000313" key="2">
    <source>
        <dbReference type="EMBL" id="CAK6432388.1"/>
    </source>
</evidence>
<evidence type="ECO:0000313" key="3">
    <source>
        <dbReference type="Proteomes" id="UP001314169"/>
    </source>
</evidence>
<organism evidence="2 3">
    <name type="scientific">Pipistrellus nathusii</name>
    <name type="common">Nathusius' pipistrelle</name>
    <dbReference type="NCBI Taxonomy" id="59473"/>
    <lineage>
        <taxon>Eukaryota</taxon>
        <taxon>Metazoa</taxon>
        <taxon>Chordata</taxon>
        <taxon>Craniata</taxon>
        <taxon>Vertebrata</taxon>
        <taxon>Euteleostomi</taxon>
        <taxon>Mammalia</taxon>
        <taxon>Eutheria</taxon>
        <taxon>Laurasiatheria</taxon>
        <taxon>Chiroptera</taxon>
        <taxon>Yangochiroptera</taxon>
        <taxon>Vespertilionidae</taxon>
        <taxon>Pipistrellus</taxon>
    </lineage>
</organism>